<dbReference type="Gene3D" id="3.90.550.10">
    <property type="entry name" value="Spore Coat Polysaccharide Biosynthesis Protein SpsA, Chain A"/>
    <property type="match status" value="1"/>
</dbReference>
<sequence length="320" mass="36392">MINKKLSFVIPCYGSEKTIESVIEEIVNTVSYKNPYEIICVNDCSPDGVYEALKSLARNNENIKVLNLAKNFGQHNALMAGYRHVTGDIIISLDDDGQTPAKECYKLINALNDDKDVIYARYAQKKHSLFKNFGSKMAAWMGKVLLNISKDLYISSYFVCKRYVINEIIRYENPYSYLGGLIVRATKKIGNVDINHRAREVGRTGYTFKKLISLWLNGFTAFSVKPLRIATILGFVCSLFGFTYGIWTIIKKMFINSSSPMGYSSMMAAIMFIGGMIMLMLGLIGEYIGRIYISINNAPQYVIREKINYDIQDQKEKVYE</sequence>
<dbReference type="Proteomes" id="UP000622687">
    <property type="component" value="Unassembled WGS sequence"/>
</dbReference>
<feature type="transmembrane region" description="Helical" evidence="8">
    <location>
        <begin position="262"/>
        <end position="284"/>
    </location>
</feature>
<gene>
    <name evidence="10" type="ORF">I6U51_12890</name>
</gene>
<dbReference type="AlphaFoldDB" id="A0A934I222"/>
<keyword evidence="4 8" id="KW-0812">Transmembrane</keyword>
<comment type="caution">
    <text evidence="10">The sequence shown here is derived from an EMBL/GenBank/DDBJ whole genome shotgun (WGS) entry which is preliminary data.</text>
</comment>
<dbReference type="GO" id="GO:0099621">
    <property type="term" value="F:undecaprenyl-phosphate 4-deoxy-4-formamido-L-arabinose transferase activity"/>
    <property type="evidence" value="ECO:0007669"/>
    <property type="project" value="TreeGrafter"/>
</dbReference>
<evidence type="ECO:0000313" key="11">
    <source>
        <dbReference type="Proteomes" id="UP000622687"/>
    </source>
</evidence>
<evidence type="ECO:0000256" key="4">
    <source>
        <dbReference type="ARBA" id="ARBA00022692"/>
    </source>
</evidence>
<dbReference type="SUPFAM" id="SSF53448">
    <property type="entry name" value="Nucleotide-diphospho-sugar transferases"/>
    <property type="match status" value="1"/>
</dbReference>
<accession>A0A934I222</accession>
<feature type="domain" description="Glycosyltransferase 2-like" evidence="9">
    <location>
        <begin position="7"/>
        <end position="139"/>
    </location>
</feature>
<protein>
    <submittedName>
        <fullName evidence="10">Glycosyltransferase family 2 protein</fullName>
    </submittedName>
</protein>
<organism evidence="10 11">
    <name type="scientific">Clostridium aciditolerans</name>
    <dbReference type="NCBI Taxonomy" id="339861"/>
    <lineage>
        <taxon>Bacteria</taxon>
        <taxon>Bacillati</taxon>
        <taxon>Bacillota</taxon>
        <taxon>Clostridia</taxon>
        <taxon>Eubacteriales</taxon>
        <taxon>Clostridiaceae</taxon>
        <taxon>Clostridium</taxon>
    </lineage>
</organism>
<reference evidence="10" key="1">
    <citation type="submission" date="2020-12" db="EMBL/GenBank/DDBJ databases">
        <title>Clostridium thailandense sp. nov., a novel acetogenic bacterium isolated from peat land soil in Thailand.</title>
        <authorList>
            <person name="Chaikitkaew S."/>
            <person name="Birkeland N.K."/>
        </authorList>
    </citation>
    <scope>NUCLEOTIDE SEQUENCE</scope>
    <source>
        <strain evidence="10">DSM 17425</strain>
    </source>
</reference>
<evidence type="ECO:0000256" key="2">
    <source>
        <dbReference type="ARBA" id="ARBA00022676"/>
    </source>
</evidence>
<evidence type="ECO:0000256" key="5">
    <source>
        <dbReference type="ARBA" id="ARBA00022985"/>
    </source>
</evidence>
<dbReference type="GO" id="GO:0005886">
    <property type="term" value="C:plasma membrane"/>
    <property type="evidence" value="ECO:0007669"/>
    <property type="project" value="TreeGrafter"/>
</dbReference>
<keyword evidence="5" id="KW-0448">Lipopolysaccharide biosynthesis</keyword>
<dbReference type="CDD" id="cd04187">
    <property type="entry name" value="DPM1_like_bac"/>
    <property type="match status" value="1"/>
</dbReference>
<evidence type="ECO:0000313" key="10">
    <source>
        <dbReference type="EMBL" id="MBI6873596.1"/>
    </source>
</evidence>
<evidence type="ECO:0000259" key="9">
    <source>
        <dbReference type="Pfam" id="PF00535"/>
    </source>
</evidence>
<evidence type="ECO:0000256" key="7">
    <source>
        <dbReference type="ARBA" id="ARBA00023136"/>
    </source>
</evidence>
<dbReference type="PANTHER" id="PTHR48090">
    <property type="entry name" value="UNDECAPRENYL-PHOSPHATE 4-DEOXY-4-FORMAMIDO-L-ARABINOSE TRANSFERASE-RELATED"/>
    <property type="match status" value="1"/>
</dbReference>
<dbReference type="PANTHER" id="PTHR48090:SF3">
    <property type="entry name" value="UNDECAPRENYL-PHOSPHATE 4-DEOXY-4-FORMAMIDO-L-ARABINOSE TRANSFERASE"/>
    <property type="match status" value="1"/>
</dbReference>
<keyword evidence="1" id="KW-1003">Cell membrane</keyword>
<dbReference type="InterPro" id="IPR050256">
    <property type="entry name" value="Glycosyltransferase_2"/>
</dbReference>
<keyword evidence="6 8" id="KW-1133">Transmembrane helix</keyword>
<keyword evidence="3" id="KW-0808">Transferase</keyword>
<keyword evidence="7 8" id="KW-0472">Membrane</keyword>
<evidence type="ECO:0000256" key="6">
    <source>
        <dbReference type="ARBA" id="ARBA00022989"/>
    </source>
</evidence>
<dbReference type="Pfam" id="PF00535">
    <property type="entry name" value="Glycos_transf_2"/>
    <property type="match status" value="1"/>
</dbReference>
<dbReference type="GO" id="GO:0009103">
    <property type="term" value="P:lipopolysaccharide biosynthetic process"/>
    <property type="evidence" value="ECO:0007669"/>
    <property type="project" value="UniProtKB-KW"/>
</dbReference>
<feature type="transmembrane region" description="Helical" evidence="8">
    <location>
        <begin position="229"/>
        <end position="250"/>
    </location>
</feature>
<dbReference type="EMBL" id="JAEEGB010000014">
    <property type="protein sequence ID" value="MBI6873596.1"/>
    <property type="molecule type" value="Genomic_DNA"/>
</dbReference>
<keyword evidence="2" id="KW-0328">Glycosyltransferase</keyword>
<evidence type="ECO:0000256" key="8">
    <source>
        <dbReference type="SAM" id="Phobius"/>
    </source>
</evidence>
<evidence type="ECO:0000256" key="1">
    <source>
        <dbReference type="ARBA" id="ARBA00022475"/>
    </source>
</evidence>
<dbReference type="InterPro" id="IPR029044">
    <property type="entry name" value="Nucleotide-diphossugar_trans"/>
</dbReference>
<name>A0A934I222_9CLOT</name>
<keyword evidence="11" id="KW-1185">Reference proteome</keyword>
<proteinExistence type="predicted"/>
<dbReference type="InterPro" id="IPR001173">
    <property type="entry name" value="Glyco_trans_2-like"/>
</dbReference>
<evidence type="ECO:0000256" key="3">
    <source>
        <dbReference type="ARBA" id="ARBA00022679"/>
    </source>
</evidence>
<dbReference type="RefSeq" id="WP_211143021.1">
    <property type="nucleotide sequence ID" value="NZ_JAEEGB010000014.1"/>
</dbReference>